<name>A0A2T9XXY9_9FUNG</name>
<dbReference type="InterPro" id="IPR011599">
    <property type="entry name" value="PFD_alpha_archaea"/>
</dbReference>
<dbReference type="InterPro" id="IPR004127">
    <property type="entry name" value="Prefoldin_subunit_alpha"/>
</dbReference>
<organism evidence="3 4">
    <name type="scientific">Furculomyces boomerangus</name>
    <dbReference type="NCBI Taxonomy" id="61424"/>
    <lineage>
        <taxon>Eukaryota</taxon>
        <taxon>Fungi</taxon>
        <taxon>Fungi incertae sedis</taxon>
        <taxon>Zoopagomycota</taxon>
        <taxon>Kickxellomycotina</taxon>
        <taxon>Harpellomycetes</taxon>
        <taxon>Harpellales</taxon>
        <taxon>Harpellaceae</taxon>
        <taxon>Furculomyces</taxon>
    </lineage>
</organism>
<dbReference type="OrthoDB" id="10267474at2759"/>
<dbReference type="PANTHER" id="PTHR12674">
    <property type="entry name" value="PREFOLDIN SUBUNIT 5"/>
    <property type="match status" value="1"/>
</dbReference>
<dbReference type="InterPro" id="IPR009053">
    <property type="entry name" value="Prefoldin"/>
</dbReference>
<dbReference type="GO" id="GO:0005737">
    <property type="term" value="C:cytoplasm"/>
    <property type="evidence" value="ECO:0007669"/>
    <property type="project" value="TreeGrafter"/>
</dbReference>
<keyword evidence="4" id="KW-1185">Reference proteome</keyword>
<dbReference type="GO" id="GO:1990114">
    <property type="term" value="P:RNA polymerase II core complex assembly"/>
    <property type="evidence" value="ECO:0007669"/>
    <property type="project" value="TreeGrafter"/>
</dbReference>
<evidence type="ECO:0000313" key="4">
    <source>
        <dbReference type="Proteomes" id="UP000245699"/>
    </source>
</evidence>
<proteinExistence type="inferred from homology"/>
<reference evidence="3 4" key="1">
    <citation type="journal article" date="2018" name="MBio">
        <title>Comparative Genomics Reveals the Core Gene Toolbox for the Fungus-Insect Symbiosis.</title>
        <authorList>
            <person name="Wang Y."/>
            <person name="Stata M."/>
            <person name="Wang W."/>
            <person name="Stajich J.E."/>
            <person name="White M.M."/>
            <person name="Moncalvo J.M."/>
        </authorList>
    </citation>
    <scope>NUCLEOTIDE SEQUENCE [LARGE SCALE GENOMIC DNA]</scope>
    <source>
        <strain evidence="3 4">AUS-77-4</strain>
    </source>
</reference>
<evidence type="ECO:0000256" key="2">
    <source>
        <dbReference type="SAM" id="Coils"/>
    </source>
</evidence>
<dbReference type="PANTHER" id="PTHR12674:SF2">
    <property type="entry name" value="PREFOLDIN SUBUNIT 5"/>
    <property type="match status" value="1"/>
</dbReference>
<evidence type="ECO:0008006" key="5">
    <source>
        <dbReference type="Google" id="ProtNLM"/>
    </source>
</evidence>
<dbReference type="Gene3D" id="1.10.287.370">
    <property type="match status" value="1"/>
</dbReference>
<dbReference type="NCBIfam" id="TIGR00293">
    <property type="entry name" value="prefoldin subunit alpha"/>
    <property type="match status" value="1"/>
</dbReference>
<dbReference type="GO" id="GO:0051082">
    <property type="term" value="F:unfolded protein binding"/>
    <property type="evidence" value="ECO:0007669"/>
    <property type="project" value="InterPro"/>
</dbReference>
<dbReference type="EMBL" id="MBFT01001187">
    <property type="protein sequence ID" value="PVU84959.1"/>
    <property type="molecule type" value="Genomic_DNA"/>
</dbReference>
<sequence length="157" mass="18052">MSNPPNQSQQIKIEDLSVAQLNSLKEQFESDISNLTKMYGKLRQAQATFIECTNCLKSLENDDSKKVETKVLVPLTNSLYVRGRLEKNANVVVDVGTGYYIEKSTNDSKIFYNKKIEYIQNNSDKLLKTINEKQQNFQALLEIMKVKMYSQEQGQNK</sequence>
<dbReference type="GO" id="GO:1990115">
    <property type="term" value="P:RNA polymerase III assembly"/>
    <property type="evidence" value="ECO:0007669"/>
    <property type="project" value="TreeGrafter"/>
</dbReference>
<dbReference type="GO" id="GO:1990113">
    <property type="term" value="P:RNA polymerase I assembly"/>
    <property type="evidence" value="ECO:0007669"/>
    <property type="project" value="TreeGrafter"/>
</dbReference>
<accession>A0A2T9XXY9</accession>
<gene>
    <name evidence="3" type="ORF">BB559_007269</name>
</gene>
<dbReference type="Pfam" id="PF02996">
    <property type="entry name" value="Prefoldin"/>
    <property type="match status" value="1"/>
</dbReference>
<dbReference type="GO" id="GO:0006457">
    <property type="term" value="P:protein folding"/>
    <property type="evidence" value="ECO:0007669"/>
    <property type="project" value="InterPro"/>
</dbReference>
<dbReference type="AlphaFoldDB" id="A0A2T9XXY9"/>
<dbReference type="SUPFAM" id="SSF46579">
    <property type="entry name" value="Prefoldin"/>
    <property type="match status" value="1"/>
</dbReference>
<comment type="caution">
    <text evidence="3">The sequence shown here is derived from an EMBL/GenBank/DDBJ whole genome shotgun (WGS) entry which is preliminary data.</text>
</comment>
<evidence type="ECO:0000313" key="3">
    <source>
        <dbReference type="EMBL" id="PVU84959.1"/>
    </source>
</evidence>
<dbReference type="CDD" id="cd23157">
    <property type="entry name" value="Prefoldin_5"/>
    <property type="match status" value="1"/>
</dbReference>
<comment type="similarity">
    <text evidence="1">Belongs to the prefoldin subunit alpha family.</text>
</comment>
<dbReference type="Proteomes" id="UP000245699">
    <property type="component" value="Unassembled WGS sequence"/>
</dbReference>
<evidence type="ECO:0000256" key="1">
    <source>
        <dbReference type="ARBA" id="ARBA00010048"/>
    </source>
</evidence>
<protein>
    <recommendedName>
        <fullName evidence="5">Prefoldin, alpha subunit</fullName>
    </recommendedName>
</protein>
<dbReference type="STRING" id="61424.A0A2T9XXY9"/>
<keyword evidence="2" id="KW-0175">Coiled coil</keyword>
<dbReference type="GO" id="GO:0016272">
    <property type="term" value="C:prefoldin complex"/>
    <property type="evidence" value="ECO:0007669"/>
    <property type="project" value="InterPro"/>
</dbReference>
<feature type="coiled-coil region" evidence="2">
    <location>
        <begin position="18"/>
        <end position="45"/>
    </location>
</feature>